<gene>
    <name evidence="1" type="ORF">ILUMI_13324</name>
</gene>
<name>A0A8K0CUQ1_IGNLU</name>
<accession>A0A8K0CUQ1</accession>
<evidence type="ECO:0000313" key="2">
    <source>
        <dbReference type="Proteomes" id="UP000801492"/>
    </source>
</evidence>
<sequence>MKLWKDYIENLFEVNREVNKIEEQKEETRPDITKTEFQCALKNMKNGKSTEPDQLPIDIRVGLENLKVEKAVCLQTSRDTTDDET</sequence>
<keyword evidence="2" id="KW-1185">Reference proteome</keyword>
<dbReference type="AlphaFoldDB" id="A0A8K0CUQ1"/>
<reference evidence="1" key="1">
    <citation type="submission" date="2019-08" db="EMBL/GenBank/DDBJ databases">
        <title>The genome of the North American firefly Photinus pyralis.</title>
        <authorList>
            <consortium name="Photinus pyralis genome working group"/>
            <person name="Fallon T.R."/>
            <person name="Sander Lower S.E."/>
            <person name="Weng J.-K."/>
        </authorList>
    </citation>
    <scope>NUCLEOTIDE SEQUENCE</scope>
    <source>
        <strain evidence="1">TRF0915ILg1</strain>
        <tissue evidence="1">Whole body</tissue>
    </source>
</reference>
<protein>
    <submittedName>
        <fullName evidence="1">Uncharacterized protein</fullName>
    </submittedName>
</protein>
<proteinExistence type="predicted"/>
<comment type="caution">
    <text evidence="1">The sequence shown here is derived from an EMBL/GenBank/DDBJ whole genome shotgun (WGS) entry which is preliminary data.</text>
</comment>
<evidence type="ECO:0000313" key="1">
    <source>
        <dbReference type="EMBL" id="KAF2892849.1"/>
    </source>
</evidence>
<organism evidence="1 2">
    <name type="scientific">Ignelater luminosus</name>
    <name type="common">Cucubano</name>
    <name type="synonym">Pyrophorus luminosus</name>
    <dbReference type="NCBI Taxonomy" id="2038154"/>
    <lineage>
        <taxon>Eukaryota</taxon>
        <taxon>Metazoa</taxon>
        <taxon>Ecdysozoa</taxon>
        <taxon>Arthropoda</taxon>
        <taxon>Hexapoda</taxon>
        <taxon>Insecta</taxon>
        <taxon>Pterygota</taxon>
        <taxon>Neoptera</taxon>
        <taxon>Endopterygota</taxon>
        <taxon>Coleoptera</taxon>
        <taxon>Polyphaga</taxon>
        <taxon>Elateriformia</taxon>
        <taxon>Elateroidea</taxon>
        <taxon>Elateridae</taxon>
        <taxon>Agrypninae</taxon>
        <taxon>Pyrophorini</taxon>
        <taxon>Ignelater</taxon>
    </lineage>
</organism>
<dbReference type="Proteomes" id="UP000801492">
    <property type="component" value="Unassembled WGS sequence"/>
</dbReference>
<dbReference type="EMBL" id="VTPC01008413">
    <property type="protein sequence ID" value="KAF2892849.1"/>
    <property type="molecule type" value="Genomic_DNA"/>
</dbReference>